<dbReference type="InterPro" id="IPR026966">
    <property type="entry name" value="Neurofascin/L1/NrCAM_C"/>
</dbReference>
<evidence type="ECO:0000259" key="17">
    <source>
        <dbReference type="PROSITE" id="PS50853"/>
    </source>
</evidence>
<feature type="domain" description="Ig-like" evidence="16">
    <location>
        <begin position="129"/>
        <end position="197"/>
    </location>
</feature>
<dbReference type="PANTHER" id="PTHR44170:SF6">
    <property type="entry name" value="CONTACTIN"/>
    <property type="match status" value="1"/>
</dbReference>
<dbReference type="Pfam" id="PF00041">
    <property type="entry name" value="fn3"/>
    <property type="match status" value="3"/>
</dbReference>
<keyword evidence="12" id="KW-0393">Immunoglobulin domain</keyword>
<sequence>MYLFFLLVPSPPYIVKQPPTDEVLFQVESSGETDKPFYIECEAIGEPAPKYSWYKNGKPFKWQAYDDRISQQPGRGTLSISKPQNVDLGQYQCFAENEHGIATSNSVFMRKAELNSFKTTQPIALTGSEGEPFKLTCEPPDGWPKPIVHWIYLYTNGGFKTINSSRMTIDPEGNLWFSNLTKADVTDNFKYACAATSPFKHEYKYGNSVLLNVVSTGVSAVSNKREPVLQYVSRRNTVAYLGKQQKLYCIYGGTPLPQTVWFKDGKPIQSSDRITQDNYGKSLVIRVVDFDDEGSYTCEVSNGVQESKSYSIDLKVFGISTSHSNKTYNNENIAAVPYFTVEPERVNAAEGETAEFRCEAGGVPKPEIKWIYNGKPITEAPPNPRRNVKNNRIIIERLTKADTGNYGCNVTNSLGYVYKDVYVNVLSLPPEILEAPKDTQAVDGQNVTMTCKVLGAPKPSIKWSLNDKELTGGRYLIQPNGDLIITKVQFDDRGNYTCYAKNKFGTAEERAMLLVKSHTYITDGPEDYEVAAHTSATFRCNAVSDDSLDLEIVWLKNDQPIDFEEEPRFVRSSDYSLTITQTIELDSGTYTCVARTALDEASAKAQLIVQDAPNPPAMLGVECHAKDATIKWKSMGDNRAPISHYIIEYNTTFTPETWTDTYNSVPATDMSFNVPMSPWTNYTFRVIAVNKIGKSGPSVHSDVCETQPDVPYKNPDDVKGEGDRPDNLIITWTPMPKIEHNADKFQYRVFWKRDIPGASYESHDITDWKVKRYVVENQPTFQQYRIKVVAMNWKGEANVAPEEVIGYSGENVPGEAPTNFTLLNIQSPKTALLSWNPVDKKSVHGHLKGYKIKTWSDISNSMYNEIQVQGYATSALVDNLDPFTRNYAQVFVYNGKYNGPPSDTLSFVTPEGVPEAMAYLEAYPLGELASNDPSKTATSAFWLIWKKPEKPNGILRGYNIFYRPIIDGTTNARLARSPQIMSGDILSAKLTGLKPDTNYVIYISAKTNAGSSREFYIERKTRPAGLSSPPGVPDFDWEVVKVNDDGIGTVRIQWMPDKNGNPGSHFIVKYRRQGEPAFHEVQVLNEDFVDIPEIAPRESYDFIVSSVDGNHHVDSELKTINIYSDGPLIKANENMATAGWFIGMMLAIAILLLILIVVCIIKRNRGGKYAVHEREQANGRHDYPDEGGFHEYSQPLDNKSHGRASMSSEPKVGPESDTDSMAEYGDGDTGKVSVTSSSTVKDLKKEIGKNFRLPIERQSIRNGPKGKDEKDNQQISKLSLESPNTIYVKDLGPQVGWDTVFFLEYAGPIVLYGALFLLPQCFYSNKTIIEGKGADAKNIFPFYIFPIELVNNICGGTTIKVQYTAYFAGILWTIHYGKRILETAFVHRFSHGTMPIFNLFKNCSYYWGFAVYVAYHVNHPLHTPVPTWLFALGTFIFIFCEVGNLSIHILLRNLRPEGTTVRKIPVPDANPFTKLFDFVSCPNYTYEFGSWIGFTLLTGCLPALIFALAGFYQMTIWAIGKHKKYRSEFPNYPKKRKSIVPFLI</sequence>
<feature type="domain" description="Fibronectin type-III" evidence="17">
    <location>
        <begin position="924"/>
        <end position="1024"/>
    </location>
</feature>
<dbReference type="FunFam" id="2.60.40.10:FF:000238">
    <property type="entry name" value="Neuronal cell adhesion molecule"/>
    <property type="match status" value="1"/>
</dbReference>
<dbReference type="Pfam" id="PF13882">
    <property type="entry name" value="Bravo_FIGEY"/>
    <property type="match status" value="1"/>
</dbReference>
<dbReference type="PROSITE" id="PS50053">
    <property type="entry name" value="UBIQUITIN_2"/>
    <property type="match status" value="1"/>
</dbReference>
<feature type="domain" description="Ig-like" evidence="16">
    <location>
        <begin position="519"/>
        <end position="610"/>
    </location>
</feature>
<evidence type="ECO:0000256" key="4">
    <source>
        <dbReference type="ARBA" id="ARBA00022692"/>
    </source>
</evidence>
<keyword evidence="11" id="KW-0325">Glycoprotein</keyword>
<dbReference type="Gene3D" id="2.60.40.10">
    <property type="entry name" value="Immunoglobulins"/>
    <property type="match status" value="10"/>
</dbReference>
<dbReference type="FunFam" id="2.60.40.10:FF:000005">
    <property type="entry name" value="Neuronal cell adhesion molecule"/>
    <property type="match status" value="1"/>
</dbReference>
<dbReference type="Gene3D" id="3.10.20.90">
    <property type="entry name" value="Phosphatidylinositol 3-kinase Catalytic Subunit, Chain A, domain 1"/>
    <property type="match status" value="1"/>
</dbReference>
<feature type="compositionally biased region" description="Basic and acidic residues" evidence="13">
    <location>
        <begin position="714"/>
        <end position="724"/>
    </location>
</feature>
<dbReference type="Pfam" id="PF13927">
    <property type="entry name" value="Ig_3"/>
    <property type="match status" value="1"/>
</dbReference>
<dbReference type="FunFam" id="2.60.40.10:FF:000004">
    <property type="entry name" value="DCC isoform 1"/>
    <property type="match status" value="1"/>
</dbReference>
<evidence type="ECO:0000256" key="8">
    <source>
        <dbReference type="ARBA" id="ARBA00022989"/>
    </source>
</evidence>
<evidence type="ECO:0000256" key="11">
    <source>
        <dbReference type="ARBA" id="ARBA00023180"/>
    </source>
</evidence>
<dbReference type="Pfam" id="PF07679">
    <property type="entry name" value="I-set"/>
    <property type="match status" value="4"/>
</dbReference>
<evidence type="ECO:0000256" key="3">
    <source>
        <dbReference type="ARBA" id="ARBA00022475"/>
    </source>
</evidence>
<keyword evidence="3" id="KW-1003">Cell membrane</keyword>
<protein>
    <submittedName>
        <fullName evidence="18">Uncharacterized protein</fullName>
    </submittedName>
</protein>
<dbReference type="PROSITE" id="PS50853">
    <property type="entry name" value="FN3"/>
    <property type="match status" value="4"/>
</dbReference>
<dbReference type="InterPro" id="IPR036179">
    <property type="entry name" value="Ig-like_dom_sf"/>
</dbReference>
<keyword evidence="7" id="KW-0130">Cell adhesion</keyword>
<comment type="caution">
    <text evidence="18">The sequence shown here is derived from an EMBL/GenBank/DDBJ whole genome shotgun (WGS) entry which is preliminary data.</text>
</comment>
<dbReference type="PROSITE" id="PS50835">
    <property type="entry name" value="IG_LIKE"/>
    <property type="match status" value="6"/>
</dbReference>
<dbReference type="FunFam" id="2.60.40.10:FF:000032">
    <property type="entry name" value="palladin isoform X1"/>
    <property type="match status" value="1"/>
</dbReference>
<feature type="domain" description="Ig-like" evidence="16">
    <location>
        <begin position="227"/>
        <end position="311"/>
    </location>
</feature>
<feature type="domain" description="Ig-like" evidence="16">
    <location>
        <begin position="12"/>
        <end position="115"/>
    </location>
</feature>
<evidence type="ECO:0000256" key="10">
    <source>
        <dbReference type="ARBA" id="ARBA00023157"/>
    </source>
</evidence>
<proteinExistence type="predicted"/>
<feature type="region of interest" description="Disordered" evidence="13">
    <location>
        <begin position="698"/>
        <end position="724"/>
    </location>
</feature>
<keyword evidence="8 14" id="KW-1133">Transmembrane helix</keyword>
<dbReference type="GO" id="GO:0016627">
    <property type="term" value="F:oxidoreductase activity, acting on the CH-CH group of donors"/>
    <property type="evidence" value="ECO:0007669"/>
    <property type="project" value="InterPro"/>
</dbReference>
<dbReference type="InterPro" id="IPR000626">
    <property type="entry name" value="Ubiquitin-like_dom"/>
</dbReference>
<dbReference type="InterPro" id="IPR007110">
    <property type="entry name" value="Ig-like_dom"/>
</dbReference>
<keyword evidence="6" id="KW-0677">Repeat</keyword>
<reference evidence="18" key="2">
    <citation type="submission" date="2021-08" db="EMBL/GenBank/DDBJ databases">
        <authorList>
            <person name="Eriksson T."/>
        </authorList>
    </citation>
    <scope>NUCLEOTIDE SEQUENCE</scope>
    <source>
        <strain evidence="18">Stoneville</strain>
        <tissue evidence="18">Whole head</tissue>
    </source>
</reference>
<evidence type="ECO:0000256" key="6">
    <source>
        <dbReference type="ARBA" id="ARBA00022737"/>
    </source>
</evidence>
<feature type="region of interest" description="Disordered" evidence="13">
    <location>
        <begin position="1179"/>
        <end position="1237"/>
    </location>
</feature>
<dbReference type="GO" id="GO:0005886">
    <property type="term" value="C:plasma membrane"/>
    <property type="evidence" value="ECO:0007669"/>
    <property type="project" value="UniProtKB-SubCell"/>
</dbReference>
<feature type="transmembrane region" description="Helical" evidence="14">
    <location>
        <begin position="1138"/>
        <end position="1161"/>
    </location>
</feature>
<keyword evidence="4 14" id="KW-0812">Transmembrane</keyword>
<dbReference type="CDD" id="cd00063">
    <property type="entry name" value="FN3"/>
    <property type="match status" value="5"/>
</dbReference>
<dbReference type="InterPro" id="IPR036116">
    <property type="entry name" value="FN3_sf"/>
</dbReference>
<gene>
    <name evidence="18" type="ORF">GEV33_004641</name>
</gene>
<feature type="domain" description="Ig-like" evidence="16">
    <location>
        <begin position="337"/>
        <end position="424"/>
    </location>
</feature>
<dbReference type="SMART" id="SM00060">
    <property type="entry name" value="FN3"/>
    <property type="match status" value="5"/>
</dbReference>
<dbReference type="SUPFAM" id="SSF54236">
    <property type="entry name" value="Ubiquitin-like"/>
    <property type="match status" value="1"/>
</dbReference>
<dbReference type="EMBL" id="JABDTM020018304">
    <property type="protein sequence ID" value="KAH0818149.1"/>
    <property type="molecule type" value="Genomic_DNA"/>
</dbReference>
<name>A0A8J6HP12_TENMO</name>
<dbReference type="SMART" id="SM00409">
    <property type="entry name" value="IG"/>
    <property type="match status" value="6"/>
</dbReference>
<evidence type="ECO:0000256" key="14">
    <source>
        <dbReference type="SAM" id="Phobius"/>
    </source>
</evidence>
<dbReference type="FunFam" id="2.60.40.10:FF:000028">
    <property type="entry name" value="Neuronal cell adhesion molecule"/>
    <property type="match status" value="1"/>
</dbReference>
<dbReference type="SMART" id="SM00408">
    <property type="entry name" value="IGc2"/>
    <property type="match status" value="6"/>
</dbReference>
<evidence type="ECO:0000256" key="2">
    <source>
        <dbReference type="ARBA" id="ARBA00004251"/>
    </source>
</evidence>
<dbReference type="InterPro" id="IPR003599">
    <property type="entry name" value="Ig_sub"/>
</dbReference>
<dbReference type="GO" id="GO:0006629">
    <property type="term" value="P:lipid metabolic process"/>
    <property type="evidence" value="ECO:0007669"/>
    <property type="project" value="InterPro"/>
</dbReference>
<organism evidence="18 19">
    <name type="scientific">Tenebrio molitor</name>
    <name type="common">Yellow mealworm beetle</name>
    <dbReference type="NCBI Taxonomy" id="7067"/>
    <lineage>
        <taxon>Eukaryota</taxon>
        <taxon>Metazoa</taxon>
        <taxon>Ecdysozoa</taxon>
        <taxon>Arthropoda</taxon>
        <taxon>Hexapoda</taxon>
        <taxon>Insecta</taxon>
        <taxon>Pterygota</taxon>
        <taxon>Neoptera</taxon>
        <taxon>Endopterygota</taxon>
        <taxon>Coleoptera</taxon>
        <taxon>Polyphaga</taxon>
        <taxon>Cucujiformia</taxon>
        <taxon>Tenebrionidae</taxon>
        <taxon>Tenebrio</taxon>
    </lineage>
</organism>
<dbReference type="InterPro" id="IPR013098">
    <property type="entry name" value="Ig_I-set"/>
</dbReference>
<evidence type="ECO:0000256" key="7">
    <source>
        <dbReference type="ARBA" id="ARBA00022889"/>
    </source>
</evidence>
<dbReference type="GO" id="GO:0098609">
    <property type="term" value="P:cell-cell adhesion"/>
    <property type="evidence" value="ECO:0007669"/>
    <property type="project" value="TreeGrafter"/>
</dbReference>
<evidence type="ECO:0000313" key="18">
    <source>
        <dbReference type="EMBL" id="KAH0818149.1"/>
    </source>
</evidence>
<evidence type="ECO:0000313" key="19">
    <source>
        <dbReference type="Proteomes" id="UP000719412"/>
    </source>
</evidence>
<dbReference type="InterPro" id="IPR029071">
    <property type="entry name" value="Ubiquitin-like_domsf"/>
</dbReference>
<comment type="subcellular location">
    <subcellularLocation>
        <location evidence="2">Cell membrane</location>
        <topology evidence="2">Single-pass type I membrane protein</topology>
    </subcellularLocation>
    <subcellularLocation>
        <location evidence="1">Membrane</location>
        <topology evidence="1">Multi-pass membrane protein</topology>
    </subcellularLocation>
</comment>
<dbReference type="PANTHER" id="PTHR44170">
    <property type="entry name" value="PROTEIN SIDEKICK"/>
    <property type="match status" value="1"/>
</dbReference>
<dbReference type="FunFam" id="2.60.40.10:FF:000035">
    <property type="entry name" value="Contactin 1"/>
    <property type="match status" value="1"/>
</dbReference>
<dbReference type="Pfam" id="PF02544">
    <property type="entry name" value="Steroid_dh"/>
    <property type="match status" value="1"/>
</dbReference>
<evidence type="ECO:0000256" key="1">
    <source>
        <dbReference type="ARBA" id="ARBA00004141"/>
    </source>
</evidence>
<feature type="domain" description="Fibronectin type-III" evidence="17">
    <location>
        <begin position="816"/>
        <end position="912"/>
    </location>
</feature>
<accession>A0A8J6HP12</accession>
<evidence type="ECO:0000259" key="16">
    <source>
        <dbReference type="PROSITE" id="PS50835"/>
    </source>
</evidence>
<dbReference type="SUPFAM" id="SSF49265">
    <property type="entry name" value="Fibronectin type III"/>
    <property type="match status" value="3"/>
</dbReference>
<dbReference type="GO" id="GO:0030424">
    <property type="term" value="C:axon"/>
    <property type="evidence" value="ECO:0007669"/>
    <property type="project" value="UniProtKB-ARBA"/>
</dbReference>
<evidence type="ECO:0000256" key="13">
    <source>
        <dbReference type="SAM" id="MobiDB-lite"/>
    </source>
</evidence>
<keyword evidence="19" id="KW-1185">Reference proteome</keyword>
<dbReference type="FunFam" id="2.60.40.10:FF:001718">
    <property type="entry name" value="Neuroglian, isoform D"/>
    <property type="match status" value="1"/>
</dbReference>
<keyword evidence="9 14" id="KW-0472">Membrane</keyword>
<feature type="domain" description="Ubiquitin-like" evidence="15">
    <location>
        <begin position="1226"/>
        <end position="1288"/>
    </location>
</feature>
<feature type="transmembrane region" description="Helical" evidence="14">
    <location>
        <begin position="1428"/>
        <end position="1451"/>
    </location>
</feature>
<evidence type="ECO:0000256" key="9">
    <source>
        <dbReference type="ARBA" id="ARBA00023136"/>
    </source>
</evidence>
<keyword evidence="5" id="KW-0732">Signal</keyword>
<dbReference type="GO" id="GO:0007411">
    <property type="term" value="P:axon guidance"/>
    <property type="evidence" value="ECO:0007669"/>
    <property type="project" value="TreeGrafter"/>
</dbReference>
<evidence type="ECO:0000256" key="12">
    <source>
        <dbReference type="ARBA" id="ARBA00023319"/>
    </source>
</evidence>
<reference evidence="18" key="1">
    <citation type="journal article" date="2020" name="J Insects Food Feed">
        <title>The yellow mealworm (Tenebrio molitor) genome: a resource for the emerging insects as food and feed industry.</title>
        <authorList>
            <person name="Eriksson T."/>
            <person name="Andere A."/>
            <person name="Kelstrup H."/>
            <person name="Emery V."/>
            <person name="Picard C."/>
        </authorList>
    </citation>
    <scope>NUCLEOTIDE SEQUENCE</scope>
    <source>
        <strain evidence="18">Stoneville</strain>
        <tissue evidence="18">Whole head</tissue>
    </source>
</reference>
<dbReference type="InterPro" id="IPR003598">
    <property type="entry name" value="Ig_sub2"/>
</dbReference>
<dbReference type="PROSITE" id="PS50244">
    <property type="entry name" value="S5A_REDUCTASE"/>
    <property type="match status" value="1"/>
</dbReference>
<dbReference type="InterPro" id="IPR001104">
    <property type="entry name" value="3-oxo-5_a-steroid_4-DH_C"/>
</dbReference>
<dbReference type="InterPro" id="IPR003961">
    <property type="entry name" value="FN3_dom"/>
</dbReference>
<evidence type="ECO:0000256" key="5">
    <source>
        <dbReference type="ARBA" id="ARBA00022729"/>
    </source>
</evidence>
<feature type="domain" description="Fibronectin type-III" evidence="17">
    <location>
        <begin position="612"/>
        <end position="709"/>
    </location>
</feature>
<keyword evidence="10" id="KW-1015">Disulfide bond</keyword>
<dbReference type="SUPFAM" id="SSF48726">
    <property type="entry name" value="Immunoglobulin"/>
    <property type="match status" value="6"/>
</dbReference>
<evidence type="ECO:0000259" key="15">
    <source>
        <dbReference type="PROSITE" id="PS50053"/>
    </source>
</evidence>
<dbReference type="FunFam" id="2.60.40.10:FF:001928">
    <property type="entry name" value="neuroglian isoform X2"/>
    <property type="match status" value="1"/>
</dbReference>
<dbReference type="Proteomes" id="UP000719412">
    <property type="component" value="Unassembled WGS sequence"/>
</dbReference>
<feature type="transmembrane region" description="Helical" evidence="14">
    <location>
        <begin position="1491"/>
        <end position="1519"/>
    </location>
</feature>
<feature type="compositionally biased region" description="Basic and acidic residues" evidence="13">
    <location>
        <begin position="1179"/>
        <end position="1189"/>
    </location>
</feature>
<dbReference type="InterPro" id="IPR013783">
    <property type="entry name" value="Ig-like_fold"/>
</dbReference>
<feature type="domain" description="Fibronectin type-III" evidence="17">
    <location>
        <begin position="714"/>
        <end position="811"/>
    </location>
</feature>
<feature type="domain" description="Ig-like" evidence="16">
    <location>
        <begin position="430"/>
        <end position="514"/>
    </location>
</feature>